<evidence type="ECO:0000256" key="2">
    <source>
        <dbReference type="ARBA" id="ARBA00022679"/>
    </source>
</evidence>
<evidence type="ECO:0000256" key="4">
    <source>
        <dbReference type="PIRSR" id="PIRSR000429-1"/>
    </source>
</evidence>
<dbReference type="InterPro" id="IPR020613">
    <property type="entry name" value="Thiolase_CS"/>
</dbReference>
<dbReference type="InterPro" id="IPR020610">
    <property type="entry name" value="Thiolase_AS"/>
</dbReference>
<dbReference type="PIRSF" id="PIRSF000429">
    <property type="entry name" value="Ac-CoA_Ac_transf"/>
    <property type="match status" value="1"/>
</dbReference>
<evidence type="ECO:0000256" key="1">
    <source>
        <dbReference type="ARBA" id="ARBA00010982"/>
    </source>
</evidence>
<dbReference type="AlphaFoldDB" id="A0A523UML8"/>
<comment type="similarity">
    <text evidence="1 5">Belongs to the thiolase-like superfamily. Thiolase family.</text>
</comment>
<gene>
    <name evidence="8" type="ORF">E3J62_12340</name>
</gene>
<feature type="active site" description="Proton acceptor" evidence="4">
    <location>
        <position position="374"/>
    </location>
</feature>
<keyword evidence="3 5" id="KW-0012">Acyltransferase</keyword>
<comment type="caution">
    <text evidence="8">The sequence shown here is derived from an EMBL/GenBank/DDBJ whole genome shotgun (WGS) entry which is preliminary data.</text>
</comment>
<dbReference type="GO" id="GO:0006635">
    <property type="term" value="P:fatty acid beta-oxidation"/>
    <property type="evidence" value="ECO:0007669"/>
    <property type="project" value="TreeGrafter"/>
</dbReference>
<dbReference type="InterPro" id="IPR002155">
    <property type="entry name" value="Thiolase"/>
</dbReference>
<dbReference type="Pfam" id="PF00108">
    <property type="entry name" value="Thiolase_N"/>
    <property type="match status" value="1"/>
</dbReference>
<dbReference type="Proteomes" id="UP000315525">
    <property type="component" value="Unassembled WGS sequence"/>
</dbReference>
<dbReference type="PANTHER" id="PTHR18919:SF107">
    <property type="entry name" value="ACETYL-COA ACETYLTRANSFERASE, CYTOSOLIC"/>
    <property type="match status" value="1"/>
</dbReference>
<dbReference type="InterPro" id="IPR020616">
    <property type="entry name" value="Thiolase_N"/>
</dbReference>
<accession>A0A523UML8</accession>
<feature type="active site" description="Proton acceptor" evidence="4">
    <location>
        <position position="399"/>
    </location>
</feature>
<dbReference type="SUPFAM" id="SSF53901">
    <property type="entry name" value="Thiolase-like"/>
    <property type="match status" value="2"/>
</dbReference>
<protein>
    <submittedName>
        <fullName evidence="8">Thiolase family protein</fullName>
    </submittedName>
</protein>
<dbReference type="GO" id="GO:0003985">
    <property type="term" value="F:acetyl-CoA C-acetyltransferase activity"/>
    <property type="evidence" value="ECO:0007669"/>
    <property type="project" value="TreeGrafter"/>
</dbReference>
<evidence type="ECO:0000313" key="9">
    <source>
        <dbReference type="Proteomes" id="UP000315525"/>
    </source>
</evidence>
<dbReference type="NCBIfam" id="TIGR01930">
    <property type="entry name" value="AcCoA-C-Actrans"/>
    <property type="match status" value="1"/>
</dbReference>
<dbReference type="Gene3D" id="3.40.47.10">
    <property type="match status" value="1"/>
</dbReference>
<evidence type="ECO:0000259" key="7">
    <source>
        <dbReference type="Pfam" id="PF02803"/>
    </source>
</evidence>
<evidence type="ECO:0000259" key="6">
    <source>
        <dbReference type="Pfam" id="PF00108"/>
    </source>
</evidence>
<sequence>MKKKEIFWIPKKIDGGGPALMKKMKKKIVFLSATRTPFGEVNGSLKTFTPIELGALAARSAIEKAGLKGREHLIDESIFGNAQHTSIDSHYGGRHVALRAGLPYDKPGLTVNRICFSGGEAVIQGAKQIILGEAEIVLAGGYESSSQAPSLQYGASLGFPYMAGARVYHLFKDGLQDTYINMDMMATAERLAKLYGVTRKDADEFAYSSQMKAKDAIEKGRLAKEITPVVIKTRRGEHVVSEDGHTRPEVTLKTLAGLRNVKPGGIQTAGNSSGIVDGGAAIIVASSEKAKKLGLQPIGEIISWGTAAVDPYYMGIGPVPSSTIALKRAGMTWKNIDHIEINEAFAGQYLAVERELKLDRGKVNLNGGAIALGHPLGATGTRLITALITLGGVGLASACIGGGQGGAMILKSYL</sequence>
<feature type="active site" description="Acyl-thioester intermediate" evidence="4">
    <location>
        <position position="115"/>
    </location>
</feature>
<dbReference type="PROSITE" id="PS00737">
    <property type="entry name" value="THIOLASE_2"/>
    <property type="match status" value="1"/>
</dbReference>
<evidence type="ECO:0000313" key="8">
    <source>
        <dbReference type="EMBL" id="TET43735.1"/>
    </source>
</evidence>
<organism evidence="8 9">
    <name type="scientific">candidate division TA06 bacterium</name>
    <dbReference type="NCBI Taxonomy" id="2250710"/>
    <lineage>
        <taxon>Bacteria</taxon>
        <taxon>Bacteria division TA06</taxon>
    </lineage>
</organism>
<keyword evidence="2 5" id="KW-0808">Transferase</keyword>
<reference evidence="8 9" key="1">
    <citation type="submission" date="2019-03" db="EMBL/GenBank/DDBJ databases">
        <title>Metabolic potential of uncultured bacteria and archaea associated with petroleum seepage in deep-sea sediments.</title>
        <authorList>
            <person name="Dong X."/>
            <person name="Hubert C."/>
        </authorList>
    </citation>
    <scope>NUCLEOTIDE SEQUENCE [LARGE SCALE GENOMIC DNA]</scope>
    <source>
        <strain evidence="8">E44_bin18</strain>
    </source>
</reference>
<dbReference type="PROSITE" id="PS00099">
    <property type="entry name" value="THIOLASE_3"/>
    <property type="match status" value="1"/>
</dbReference>
<dbReference type="CDD" id="cd00751">
    <property type="entry name" value="thiolase"/>
    <property type="match status" value="1"/>
</dbReference>
<feature type="domain" description="Thiolase C-terminal" evidence="7">
    <location>
        <begin position="296"/>
        <end position="411"/>
    </location>
</feature>
<dbReference type="EMBL" id="SOJN01000148">
    <property type="protein sequence ID" value="TET43735.1"/>
    <property type="molecule type" value="Genomic_DNA"/>
</dbReference>
<name>A0A523UML8_UNCT6</name>
<proteinExistence type="inferred from homology"/>
<dbReference type="PANTHER" id="PTHR18919">
    <property type="entry name" value="ACETYL-COA C-ACYLTRANSFERASE"/>
    <property type="match status" value="1"/>
</dbReference>
<dbReference type="InterPro" id="IPR020617">
    <property type="entry name" value="Thiolase_C"/>
</dbReference>
<feature type="domain" description="Thiolase N-terminal" evidence="6">
    <location>
        <begin position="29"/>
        <end position="287"/>
    </location>
</feature>
<dbReference type="Pfam" id="PF02803">
    <property type="entry name" value="Thiolase_C"/>
    <property type="match status" value="1"/>
</dbReference>
<evidence type="ECO:0000256" key="5">
    <source>
        <dbReference type="RuleBase" id="RU003557"/>
    </source>
</evidence>
<evidence type="ECO:0000256" key="3">
    <source>
        <dbReference type="ARBA" id="ARBA00023315"/>
    </source>
</evidence>
<dbReference type="InterPro" id="IPR016039">
    <property type="entry name" value="Thiolase-like"/>
</dbReference>